<evidence type="ECO:0000259" key="1">
    <source>
        <dbReference type="Pfam" id="PF00535"/>
    </source>
</evidence>
<dbReference type="SUPFAM" id="SSF53448">
    <property type="entry name" value="Nucleotide-diphospho-sugar transferases"/>
    <property type="match status" value="1"/>
</dbReference>
<comment type="caution">
    <text evidence="2">The sequence shown here is derived from an EMBL/GenBank/DDBJ whole genome shotgun (WGS) entry which is preliminary data.</text>
</comment>
<name>A0ABW9G5J7_9GAMM</name>
<protein>
    <submittedName>
        <fullName evidence="2">Glycosyltransferase</fullName>
        <ecNumber evidence="2">2.4.-.-</ecNumber>
    </submittedName>
</protein>
<feature type="domain" description="Glycosyltransferase 2-like" evidence="1">
    <location>
        <begin position="5"/>
        <end position="173"/>
    </location>
</feature>
<dbReference type="RefSeq" id="WP_408622690.1">
    <property type="nucleotide sequence ID" value="NZ_JBEQCT010000002.1"/>
</dbReference>
<keyword evidence="2" id="KW-0328">Glycosyltransferase</keyword>
<organism evidence="2 3">
    <name type="scientific">Celerinatantimonas yamalensis</name>
    <dbReference type="NCBI Taxonomy" id="559956"/>
    <lineage>
        <taxon>Bacteria</taxon>
        <taxon>Pseudomonadati</taxon>
        <taxon>Pseudomonadota</taxon>
        <taxon>Gammaproteobacteria</taxon>
        <taxon>Celerinatantimonadaceae</taxon>
        <taxon>Celerinatantimonas</taxon>
    </lineage>
</organism>
<accession>A0ABW9G5J7</accession>
<dbReference type="PANTHER" id="PTHR43685:SF13">
    <property type="entry name" value="O ANTIGEN BIOSYNTHESIS RHAMNOSYLTRANSFERASE RFBN"/>
    <property type="match status" value="1"/>
</dbReference>
<dbReference type="InterPro" id="IPR050834">
    <property type="entry name" value="Glycosyltransf_2"/>
</dbReference>
<keyword evidence="2" id="KW-0808">Transferase</keyword>
<dbReference type="EMBL" id="JBEQCT010000002">
    <property type="protein sequence ID" value="MFM2484510.1"/>
    <property type="molecule type" value="Genomic_DNA"/>
</dbReference>
<dbReference type="EC" id="2.4.-.-" evidence="2"/>
<dbReference type="InterPro" id="IPR001173">
    <property type="entry name" value="Glyco_trans_2-like"/>
</dbReference>
<dbReference type="InterPro" id="IPR029044">
    <property type="entry name" value="Nucleotide-diphossugar_trans"/>
</dbReference>
<dbReference type="GO" id="GO:0016757">
    <property type="term" value="F:glycosyltransferase activity"/>
    <property type="evidence" value="ECO:0007669"/>
    <property type="project" value="UniProtKB-KW"/>
</dbReference>
<dbReference type="PANTHER" id="PTHR43685">
    <property type="entry name" value="GLYCOSYLTRANSFERASE"/>
    <property type="match status" value="1"/>
</dbReference>
<dbReference type="Pfam" id="PF00535">
    <property type="entry name" value="Glycos_transf_2"/>
    <property type="match status" value="1"/>
</dbReference>
<gene>
    <name evidence="2" type="ORF">ABUE30_05420</name>
</gene>
<dbReference type="Proteomes" id="UP001629953">
    <property type="component" value="Unassembled WGS sequence"/>
</dbReference>
<reference evidence="2 3" key="1">
    <citation type="journal article" date="2013" name="Int. J. Syst. Evol. Microbiol.">
        <title>Celerinatantimonas yamalensis sp. nov., a cold-adapted diazotrophic bacterium from a cold permafrost brine.</title>
        <authorList>
            <person name="Shcherbakova V."/>
            <person name="Chuvilskaya N."/>
            <person name="Rivkina E."/>
            <person name="Demidov N."/>
            <person name="Uchaeva V."/>
            <person name="Suetin S."/>
            <person name="Suzina N."/>
            <person name="Gilichinsky D."/>
        </authorList>
    </citation>
    <scope>NUCLEOTIDE SEQUENCE [LARGE SCALE GENOMIC DNA]</scope>
    <source>
        <strain evidence="2 3">C7</strain>
    </source>
</reference>
<keyword evidence="3" id="KW-1185">Reference proteome</keyword>
<sequence length="307" mass="35028">MKVIVIVPTRNAGFFWKSWCQSIKQQKGVDISVCNIDSSSKDSTIDVSQIFDFHTKVISPADFNHGGTRNCAFEKWHDNRDVVIFLTQDSLLYTPNSIENLLYLFKDLDVAAVCGRQLPHDDANPLAKHARLFNYPSSTRVMSKSDIEKYGIKTAFVSNSFTAYRASVFKELGGFPEDVILSEDMHLAARIILAGYKVAYAGNACVKHSHNYTPWQEFKRYFDIGVFHATESWIQQEFGGAGGEGKRFIISEFKYLIKNAPLWIPRACITNLCKIIGYKLGKNFKKIPKYLRPKLSMHKAYWSQKVR</sequence>
<proteinExistence type="predicted"/>
<dbReference type="Gene3D" id="3.90.550.10">
    <property type="entry name" value="Spore Coat Polysaccharide Biosynthesis Protein SpsA, Chain A"/>
    <property type="match status" value="1"/>
</dbReference>
<evidence type="ECO:0000313" key="3">
    <source>
        <dbReference type="Proteomes" id="UP001629953"/>
    </source>
</evidence>
<evidence type="ECO:0000313" key="2">
    <source>
        <dbReference type="EMBL" id="MFM2484510.1"/>
    </source>
</evidence>